<dbReference type="CDD" id="cd02440">
    <property type="entry name" value="AdoMet_MTases"/>
    <property type="match status" value="1"/>
</dbReference>
<comment type="similarity">
    <text evidence="1">Belongs to the methyltransferase superfamily.</text>
</comment>
<reference evidence="5 6" key="1">
    <citation type="submission" date="2008-05" db="EMBL/GenBank/DDBJ databases">
        <title>Complete sequence of chromosome of Geobacter lovleyi SZ.</title>
        <authorList>
            <consortium name="US DOE Joint Genome Institute"/>
            <person name="Lucas S."/>
            <person name="Copeland A."/>
            <person name="Lapidus A."/>
            <person name="Glavina del Rio T."/>
            <person name="Dalin E."/>
            <person name="Tice H."/>
            <person name="Bruce D."/>
            <person name="Goodwin L."/>
            <person name="Pitluck S."/>
            <person name="Chertkov O."/>
            <person name="Meincke L."/>
            <person name="Brettin T."/>
            <person name="Detter J.C."/>
            <person name="Han C."/>
            <person name="Tapia R."/>
            <person name="Kuske C.R."/>
            <person name="Schmutz J."/>
            <person name="Larimer F."/>
            <person name="Land M."/>
            <person name="Hauser L."/>
            <person name="Kyrpides N."/>
            <person name="Mikhailova N."/>
            <person name="Sung Y."/>
            <person name="Fletcher K.E."/>
            <person name="Ritalahti K.M."/>
            <person name="Loeffler F.E."/>
            <person name="Richardson P."/>
        </authorList>
    </citation>
    <scope>NUCLEOTIDE SEQUENCE [LARGE SCALE GENOMIC DNA]</scope>
    <source>
        <strain evidence="6">ATCC BAA-1151 / DSM 17278 / SZ</strain>
    </source>
</reference>
<dbReference type="SUPFAM" id="SSF53335">
    <property type="entry name" value="S-adenosyl-L-methionine-dependent methyltransferases"/>
    <property type="match status" value="1"/>
</dbReference>
<dbReference type="AlphaFoldDB" id="B3E379"/>
<name>B3E379_TRIL1</name>
<keyword evidence="3 5" id="KW-0808">Transferase</keyword>
<dbReference type="HOGENOM" id="CLU_049344_5_1_7"/>
<feature type="domain" description="Methyltransferase type 11" evidence="4">
    <location>
        <begin position="44"/>
        <end position="131"/>
    </location>
</feature>
<evidence type="ECO:0000313" key="6">
    <source>
        <dbReference type="Proteomes" id="UP000002420"/>
    </source>
</evidence>
<dbReference type="KEGG" id="glo:Glov_0563"/>
<sequence length="253" mass="28263">MTNSTFTDHFAQVAAHYASHRPTYPPALFSWLAEQAPARRLAWDCATGTGQAALGLAEYFEQVWATDASRSQIEAAAPCPGVQYHTAPSDCSGLPDHAADLVTVAQALHWFDLDRFYAEVRRVMQPGGLLAVWTYGVFRVEEGGTAAGIQTLLDRFYYETVGDCWPPERRHVENGYADLVFPFRELAPPPCAMAVDWNLEDLAGYLRSWSAVSRYRERYGSDPVPLLTAQLAPLWGEDRRRVVWPLSIKAGRL</sequence>
<accession>B3E379</accession>
<dbReference type="InterPro" id="IPR051052">
    <property type="entry name" value="Diverse_substrate_MTase"/>
</dbReference>
<dbReference type="eggNOG" id="COG2226">
    <property type="taxonomic scope" value="Bacteria"/>
</dbReference>
<dbReference type="EMBL" id="CP001089">
    <property type="protein sequence ID" value="ACD94291.1"/>
    <property type="molecule type" value="Genomic_DNA"/>
</dbReference>
<dbReference type="InterPro" id="IPR013216">
    <property type="entry name" value="Methyltransf_11"/>
</dbReference>
<keyword evidence="6" id="KW-1185">Reference proteome</keyword>
<dbReference type="RefSeq" id="WP_012468647.1">
    <property type="nucleotide sequence ID" value="NC_010814.1"/>
</dbReference>
<dbReference type="Gene3D" id="3.40.50.150">
    <property type="entry name" value="Vaccinia Virus protein VP39"/>
    <property type="match status" value="1"/>
</dbReference>
<proteinExistence type="inferred from homology"/>
<dbReference type="PANTHER" id="PTHR44942">
    <property type="entry name" value="METHYLTRANSF_11 DOMAIN-CONTAINING PROTEIN"/>
    <property type="match status" value="1"/>
</dbReference>
<dbReference type="PANTHER" id="PTHR44942:SF4">
    <property type="entry name" value="METHYLTRANSFERASE TYPE 11 DOMAIN-CONTAINING PROTEIN"/>
    <property type="match status" value="1"/>
</dbReference>
<protein>
    <submittedName>
        <fullName evidence="5">Methyltransferase type 11</fullName>
    </submittedName>
</protein>
<dbReference type="InterPro" id="IPR029063">
    <property type="entry name" value="SAM-dependent_MTases_sf"/>
</dbReference>
<keyword evidence="2 5" id="KW-0489">Methyltransferase</keyword>
<dbReference type="GO" id="GO:0008757">
    <property type="term" value="F:S-adenosylmethionine-dependent methyltransferase activity"/>
    <property type="evidence" value="ECO:0007669"/>
    <property type="project" value="InterPro"/>
</dbReference>
<evidence type="ECO:0000256" key="3">
    <source>
        <dbReference type="ARBA" id="ARBA00022679"/>
    </source>
</evidence>
<gene>
    <name evidence="5" type="ordered locus">Glov_0563</name>
</gene>
<evidence type="ECO:0000256" key="1">
    <source>
        <dbReference type="ARBA" id="ARBA00008361"/>
    </source>
</evidence>
<evidence type="ECO:0000313" key="5">
    <source>
        <dbReference type="EMBL" id="ACD94291.1"/>
    </source>
</evidence>
<dbReference type="STRING" id="398767.Glov_0563"/>
<dbReference type="Proteomes" id="UP000002420">
    <property type="component" value="Chromosome"/>
</dbReference>
<evidence type="ECO:0000259" key="4">
    <source>
        <dbReference type="Pfam" id="PF08241"/>
    </source>
</evidence>
<dbReference type="OrthoDB" id="9797252at2"/>
<dbReference type="GO" id="GO:0032259">
    <property type="term" value="P:methylation"/>
    <property type="evidence" value="ECO:0007669"/>
    <property type="project" value="UniProtKB-KW"/>
</dbReference>
<evidence type="ECO:0000256" key="2">
    <source>
        <dbReference type="ARBA" id="ARBA00022603"/>
    </source>
</evidence>
<dbReference type="Pfam" id="PF08241">
    <property type="entry name" value="Methyltransf_11"/>
    <property type="match status" value="1"/>
</dbReference>
<organism evidence="5 6">
    <name type="scientific">Trichlorobacter lovleyi (strain ATCC BAA-1151 / DSM 17278 / SZ)</name>
    <name type="common">Geobacter lovleyi</name>
    <dbReference type="NCBI Taxonomy" id="398767"/>
    <lineage>
        <taxon>Bacteria</taxon>
        <taxon>Pseudomonadati</taxon>
        <taxon>Thermodesulfobacteriota</taxon>
        <taxon>Desulfuromonadia</taxon>
        <taxon>Geobacterales</taxon>
        <taxon>Geobacteraceae</taxon>
        <taxon>Trichlorobacter</taxon>
    </lineage>
</organism>